<dbReference type="Pfam" id="PF00698">
    <property type="entry name" value="Acyl_transf_1"/>
    <property type="match status" value="1"/>
</dbReference>
<dbReference type="InterPro" id="IPR052760">
    <property type="entry name" value="Mitochondrial_malonyltrans"/>
</dbReference>
<dbReference type="PANTHER" id="PTHR47170">
    <property type="entry name" value="MALONYL-COA ACP TRANSACYLASE, ACP-BINDING"/>
    <property type="match status" value="1"/>
</dbReference>
<keyword evidence="2" id="KW-0808">Transferase</keyword>
<accession>A0A6J8AWY5</accession>
<evidence type="ECO:0000259" key="1">
    <source>
        <dbReference type="SMART" id="SM00827"/>
    </source>
</evidence>
<proteinExistence type="predicted"/>
<dbReference type="EMBL" id="CACVKT020001925">
    <property type="protein sequence ID" value="CAC5373643.1"/>
    <property type="molecule type" value="Genomic_DNA"/>
</dbReference>
<dbReference type="SMART" id="SM00827">
    <property type="entry name" value="PKS_AT"/>
    <property type="match status" value="1"/>
</dbReference>
<dbReference type="InterPro" id="IPR016035">
    <property type="entry name" value="Acyl_Trfase/lysoPLipase"/>
</dbReference>
<dbReference type="Gene3D" id="3.30.70.250">
    <property type="entry name" value="Malonyl-CoA ACP transacylase, ACP-binding"/>
    <property type="match status" value="1"/>
</dbReference>
<reference evidence="2 3" key="1">
    <citation type="submission" date="2020-06" db="EMBL/GenBank/DDBJ databases">
        <authorList>
            <person name="Li R."/>
            <person name="Bekaert M."/>
        </authorList>
    </citation>
    <scope>NUCLEOTIDE SEQUENCE [LARGE SCALE GENOMIC DNA]</scope>
    <source>
        <strain evidence="3">wild</strain>
    </source>
</reference>
<keyword evidence="2" id="KW-0012">Acyltransferase</keyword>
<evidence type="ECO:0000313" key="3">
    <source>
        <dbReference type="Proteomes" id="UP000507470"/>
    </source>
</evidence>
<dbReference type="InterPro" id="IPR014043">
    <property type="entry name" value="Acyl_transferase_dom"/>
</dbReference>
<dbReference type="GO" id="GO:0004314">
    <property type="term" value="F:[acyl-carrier-protein] S-malonyltransferase activity"/>
    <property type="evidence" value="ECO:0007669"/>
    <property type="project" value="UniProtKB-EC"/>
</dbReference>
<dbReference type="EC" id="2.3.1.39" evidence="2"/>
<keyword evidence="3" id="KW-1185">Reference proteome</keyword>
<name>A0A6J8AWY5_MYTCO</name>
<dbReference type="AlphaFoldDB" id="A0A6J8AWY5"/>
<dbReference type="OrthoDB" id="6133898at2759"/>
<dbReference type="Gene3D" id="3.40.366.10">
    <property type="entry name" value="Malonyl-Coenzyme A Acyl Carrier Protein, domain 2"/>
    <property type="match status" value="1"/>
</dbReference>
<sequence>MMTLVRKRIGYQLEIADTFEYPSLASLANFIFYNLDKKFGKSLNYDVVTERGKDGVSQTDSFSFKENEASKMLMFSGQGSQKVGMCRSMKDSAEERCVFHRAEKILGYNVLDVCLQNDEELIERLKSTAFVQVALFVGCLAKIEQIKIENPHILTNINCVAGLSVGEFCALVYAGVLKFEDALEIVRKRGQVMEEEANRLSTSMASIYGPRMDQLKHYLEVNFKSLEISTYLGDNQHTVAGSNDDIDSFVDHLNTKDKESMNVVDVRKLRVAGAFHSIYMKKATVVVDPLIDAVEFRKPCTPVLMNVTGSFSEDTNDIKEQLKKQLVEPVQWRKTLVSAYESNVRQFIEVSPSRVLTSIVKNRISDCDGCLTDFLEV</sequence>
<dbReference type="PANTHER" id="PTHR47170:SF2">
    <property type="entry name" value="MALONYL-COA:ACP TRANSACYLASE (MAT) DOMAIN-CONTAINING PROTEIN"/>
    <property type="match status" value="1"/>
</dbReference>
<protein>
    <submittedName>
        <fullName evidence="2">FabD</fullName>
        <ecNumber evidence="2">2.3.1.39</ecNumber>
    </submittedName>
</protein>
<dbReference type="InterPro" id="IPR001227">
    <property type="entry name" value="Ac_transferase_dom_sf"/>
</dbReference>
<dbReference type="SUPFAM" id="SSF52151">
    <property type="entry name" value="FabD/lysophospholipase-like"/>
    <property type="match status" value="1"/>
</dbReference>
<feature type="domain" description="Malonyl-CoA:ACP transacylase (MAT)" evidence="1">
    <location>
        <begin position="74"/>
        <end position="373"/>
    </location>
</feature>
<dbReference type="Proteomes" id="UP000507470">
    <property type="component" value="Unassembled WGS sequence"/>
</dbReference>
<gene>
    <name evidence="2" type="ORF">MCOR_11332</name>
</gene>
<organism evidence="2 3">
    <name type="scientific">Mytilus coruscus</name>
    <name type="common">Sea mussel</name>
    <dbReference type="NCBI Taxonomy" id="42192"/>
    <lineage>
        <taxon>Eukaryota</taxon>
        <taxon>Metazoa</taxon>
        <taxon>Spiralia</taxon>
        <taxon>Lophotrochozoa</taxon>
        <taxon>Mollusca</taxon>
        <taxon>Bivalvia</taxon>
        <taxon>Autobranchia</taxon>
        <taxon>Pteriomorphia</taxon>
        <taxon>Mytilida</taxon>
        <taxon>Mytiloidea</taxon>
        <taxon>Mytilidae</taxon>
        <taxon>Mytilinae</taxon>
        <taxon>Mytilus</taxon>
    </lineage>
</organism>
<evidence type="ECO:0000313" key="2">
    <source>
        <dbReference type="EMBL" id="CAC5373643.1"/>
    </source>
</evidence>